<comment type="subcellular location">
    <subcellularLocation>
        <location evidence="1">Secreted</location>
    </subcellularLocation>
</comment>
<sequence>MMKALLVTVTLLNAFPISQGSSFPLKPGTPGHSKLPIDPLEGTQPQSIDDCDQELQRPTKRDMNQRRLRRRLGGTIDERFLSITEPLLSSGKYVKRVSLRGISTIEKNYLREIIRNETVPNLGKPNLFMERFMMKWLIQKSDCPVEHIWKDLGFCYWPRWISLGSCVNKECSWPPGMSCVPSKPTPVYLLRWLCKSRPGKKARRGADGSHVYCRWIKFSYPVVNECRCNCKTANPRVVDHMGDVGNLLPYTLLQGQ</sequence>
<feature type="signal peptide" evidence="7">
    <location>
        <begin position="1"/>
        <end position="20"/>
    </location>
</feature>
<dbReference type="Proteomes" id="UP001249851">
    <property type="component" value="Unassembled WGS sequence"/>
</dbReference>
<protein>
    <submittedName>
        <fullName evidence="8">Noggin-2</fullName>
    </submittedName>
</protein>
<dbReference type="GO" id="GO:0030514">
    <property type="term" value="P:negative regulation of BMP signaling pathway"/>
    <property type="evidence" value="ECO:0007669"/>
    <property type="project" value="InterPro"/>
</dbReference>
<dbReference type="PANTHER" id="PTHR10494">
    <property type="entry name" value="BONE MORPHOGENETIC PROTEIN INHIBITOR, NOGGIN"/>
    <property type="match status" value="1"/>
</dbReference>
<dbReference type="Gene3D" id="2.10.90.10">
    <property type="entry name" value="Cystine-knot cytokines"/>
    <property type="match status" value="1"/>
</dbReference>
<evidence type="ECO:0000256" key="2">
    <source>
        <dbReference type="ARBA" id="ARBA00007480"/>
    </source>
</evidence>
<evidence type="ECO:0000256" key="1">
    <source>
        <dbReference type="ARBA" id="ARBA00004613"/>
    </source>
</evidence>
<evidence type="ECO:0000256" key="7">
    <source>
        <dbReference type="SAM" id="SignalP"/>
    </source>
</evidence>
<feature type="chain" id="PRO_5041897575" evidence="7">
    <location>
        <begin position="21"/>
        <end position="256"/>
    </location>
</feature>
<evidence type="ECO:0000256" key="6">
    <source>
        <dbReference type="SAM" id="MobiDB-lite"/>
    </source>
</evidence>
<dbReference type="PANTHER" id="PTHR10494:SF6">
    <property type="entry name" value="NOGGIN"/>
    <property type="match status" value="1"/>
</dbReference>
<accession>A0AAD9R2H6</accession>
<evidence type="ECO:0000256" key="4">
    <source>
        <dbReference type="ARBA" id="ARBA00022525"/>
    </source>
</evidence>
<gene>
    <name evidence="8" type="ORF">P5673_003325</name>
</gene>
<dbReference type="EMBL" id="JARQWQ010000005">
    <property type="protein sequence ID" value="KAK2571914.1"/>
    <property type="molecule type" value="Genomic_DNA"/>
</dbReference>
<dbReference type="SUPFAM" id="SSF57501">
    <property type="entry name" value="Cystine-knot cytokines"/>
    <property type="match status" value="1"/>
</dbReference>
<dbReference type="InterPro" id="IPR008717">
    <property type="entry name" value="Noggin"/>
</dbReference>
<organism evidence="8 9">
    <name type="scientific">Acropora cervicornis</name>
    <name type="common">Staghorn coral</name>
    <dbReference type="NCBI Taxonomy" id="6130"/>
    <lineage>
        <taxon>Eukaryota</taxon>
        <taxon>Metazoa</taxon>
        <taxon>Cnidaria</taxon>
        <taxon>Anthozoa</taxon>
        <taxon>Hexacorallia</taxon>
        <taxon>Scleractinia</taxon>
        <taxon>Astrocoeniina</taxon>
        <taxon>Acroporidae</taxon>
        <taxon>Acropora</taxon>
    </lineage>
</organism>
<comment type="similarity">
    <text evidence="2">Belongs to the noggin family.</text>
</comment>
<keyword evidence="5 7" id="KW-0732">Signal</keyword>
<dbReference type="Gene3D" id="1.10.287.520">
    <property type="entry name" value="Helix hairpin bin"/>
    <property type="match status" value="1"/>
</dbReference>
<name>A0AAD9R2H6_ACRCE</name>
<reference evidence="8" key="2">
    <citation type="journal article" date="2023" name="Science">
        <title>Genomic signatures of disease resistance in endangered staghorn corals.</title>
        <authorList>
            <person name="Vollmer S.V."/>
            <person name="Selwyn J.D."/>
            <person name="Despard B.A."/>
            <person name="Roesel C.L."/>
        </authorList>
    </citation>
    <scope>NUCLEOTIDE SEQUENCE</scope>
    <source>
        <strain evidence="8">K2</strain>
    </source>
</reference>
<evidence type="ECO:0000256" key="5">
    <source>
        <dbReference type="ARBA" id="ARBA00022729"/>
    </source>
</evidence>
<evidence type="ECO:0000313" key="9">
    <source>
        <dbReference type="Proteomes" id="UP001249851"/>
    </source>
</evidence>
<dbReference type="InterPro" id="IPR029034">
    <property type="entry name" value="Cystine-knot_cytokine"/>
</dbReference>
<keyword evidence="3" id="KW-0217">Developmental protein</keyword>
<comment type="caution">
    <text evidence="8">The sequence shown here is derived from an EMBL/GenBank/DDBJ whole genome shotgun (WGS) entry which is preliminary data.</text>
</comment>
<dbReference type="GO" id="GO:0005615">
    <property type="term" value="C:extracellular space"/>
    <property type="evidence" value="ECO:0007669"/>
    <property type="project" value="TreeGrafter"/>
</dbReference>
<reference evidence="8" key="1">
    <citation type="journal article" date="2023" name="G3 (Bethesda)">
        <title>Whole genome assembly and annotation of the endangered Caribbean coral Acropora cervicornis.</title>
        <authorList>
            <person name="Selwyn J.D."/>
            <person name="Vollmer S.V."/>
        </authorList>
    </citation>
    <scope>NUCLEOTIDE SEQUENCE</scope>
    <source>
        <strain evidence="8">K2</strain>
    </source>
</reference>
<keyword evidence="9" id="KW-1185">Reference proteome</keyword>
<evidence type="ECO:0000313" key="8">
    <source>
        <dbReference type="EMBL" id="KAK2571914.1"/>
    </source>
</evidence>
<feature type="region of interest" description="Disordered" evidence="6">
    <location>
        <begin position="22"/>
        <end position="54"/>
    </location>
</feature>
<proteinExistence type="inferred from homology"/>
<evidence type="ECO:0000256" key="3">
    <source>
        <dbReference type="ARBA" id="ARBA00022473"/>
    </source>
</evidence>
<dbReference type="GO" id="GO:0045596">
    <property type="term" value="P:negative regulation of cell differentiation"/>
    <property type="evidence" value="ECO:0007669"/>
    <property type="project" value="InterPro"/>
</dbReference>
<dbReference type="AlphaFoldDB" id="A0AAD9R2H6"/>
<keyword evidence="4" id="KW-0964">Secreted</keyword>
<dbReference type="GO" id="GO:0009953">
    <property type="term" value="P:dorsal/ventral pattern formation"/>
    <property type="evidence" value="ECO:0007669"/>
    <property type="project" value="TreeGrafter"/>
</dbReference>
<dbReference type="Pfam" id="PF05806">
    <property type="entry name" value="Noggin"/>
    <property type="match status" value="1"/>
</dbReference>